<evidence type="ECO:0000256" key="5">
    <source>
        <dbReference type="ARBA" id="ARBA00022679"/>
    </source>
</evidence>
<comment type="catalytic activity">
    <reaction evidence="1">
        <text>(2R)-3-phosphoglycerate + ATP = (2R)-3-phospho-glyceroyl phosphate + ADP</text>
        <dbReference type="Rhea" id="RHEA:14801"/>
        <dbReference type="ChEBI" id="CHEBI:30616"/>
        <dbReference type="ChEBI" id="CHEBI:57604"/>
        <dbReference type="ChEBI" id="CHEBI:58272"/>
        <dbReference type="ChEBI" id="CHEBI:456216"/>
        <dbReference type="EC" id="2.7.2.3"/>
    </reaction>
</comment>
<protein>
    <recommendedName>
        <fullName evidence="4">phosphoglycerate kinase</fullName>
        <ecNumber evidence="4">2.7.2.3</ecNumber>
    </recommendedName>
</protein>
<evidence type="ECO:0000313" key="11">
    <source>
        <dbReference type="Proteomes" id="UP000051530"/>
    </source>
</evidence>
<evidence type="ECO:0000256" key="4">
    <source>
        <dbReference type="ARBA" id="ARBA00013061"/>
    </source>
</evidence>
<dbReference type="EMBL" id="LGUB01001050">
    <property type="protein sequence ID" value="KRH92282.1"/>
    <property type="molecule type" value="Genomic_DNA"/>
</dbReference>
<dbReference type="EC" id="2.7.2.3" evidence="4"/>
<comment type="caution">
    <text evidence="10">The sequence shown here is derived from an EMBL/GenBank/DDBJ whole genome shotgun (WGS) entry which is preliminary data.</text>
</comment>
<name>A0A0R0LSI0_9MICR</name>
<sequence>VQNQSQSSAQSQSAQKNTSNNSEISISDFVKKYDFFIPVDFLNSDFQICTLHDLMHSDEKVYDTGPKSQQILKELVNTCENVFWNGPLGMFEDERCKSTKDFIQFLDENKIDIFVGGGETVMAVRKYSERIERFKISTGGGSLLTLMSGGSMPGLEICEMKYA</sequence>
<dbReference type="GO" id="GO:0004618">
    <property type="term" value="F:phosphoglycerate kinase activity"/>
    <property type="evidence" value="ECO:0007669"/>
    <property type="project" value="UniProtKB-EC"/>
</dbReference>
<evidence type="ECO:0000256" key="2">
    <source>
        <dbReference type="ARBA" id="ARBA00001946"/>
    </source>
</evidence>
<dbReference type="Proteomes" id="UP000051530">
    <property type="component" value="Unassembled WGS sequence"/>
</dbReference>
<dbReference type="GO" id="GO:0006094">
    <property type="term" value="P:gluconeogenesis"/>
    <property type="evidence" value="ECO:0007669"/>
    <property type="project" value="TreeGrafter"/>
</dbReference>
<dbReference type="GO" id="GO:0043531">
    <property type="term" value="F:ADP binding"/>
    <property type="evidence" value="ECO:0007669"/>
    <property type="project" value="TreeGrafter"/>
</dbReference>
<keyword evidence="7 10" id="KW-0418">Kinase</keyword>
<dbReference type="InterPro" id="IPR036043">
    <property type="entry name" value="Phosphoglycerate_kinase_sf"/>
</dbReference>
<keyword evidence="6" id="KW-0547">Nucleotide-binding</keyword>
<dbReference type="PANTHER" id="PTHR11406">
    <property type="entry name" value="PHOSPHOGLYCERATE KINASE"/>
    <property type="match status" value="1"/>
</dbReference>
<organism evidence="10 11">
    <name type="scientific">Pseudoloma neurophilia</name>
    <dbReference type="NCBI Taxonomy" id="146866"/>
    <lineage>
        <taxon>Eukaryota</taxon>
        <taxon>Fungi</taxon>
        <taxon>Fungi incertae sedis</taxon>
        <taxon>Microsporidia</taxon>
        <taxon>Pseudoloma</taxon>
    </lineage>
</organism>
<dbReference type="InterPro" id="IPR001576">
    <property type="entry name" value="Phosphoglycerate_kinase"/>
</dbReference>
<evidence type="ECO:0000256" key="3">
    <source>
        <dbReference type="ARBA" id="ARBA00008982"/>
    </source>
</evidence>
<comment type="cofactor">
    <cofactor evidence="2">
        <name>Mg(2+)</name>
        <dbReference type="ChEBI" id="CHEBI:18420"/>
    </cofactor>
</comment>
<keyword evidence="5" id="KW-0808">Transferase</keyword>
<dbReference type="Gene3D" id="3.40.50.1260">
    <property type="entry name" value="Phosphoglycerate kinase, N-terminal domain"/>
    <property type="match status" value="1"/>
</dbReference>
<accession>A0A0R0LSI0</accession>
<dbReference type="PANTHER" id="PTHR11406:SF23">
    <property type="entry name" value="PHOSPHOGLYCERATE KINASE 1, CHLOROPLASTIC-RELATED"/>
    <property type="match status" value="1"/>
</dbReference>
<reference evidence="10 11" key="1">
    <citation type="submission" date="2015-07" db="EMBL/GenBank/DDBJ databases">
        <title>The genome of Pseudoloma neurophilia, a relevant intracellular parasite of the zebrafish.</title>
        <authorList>
            <person name="Ndikumana S."/>
            <person name="Pelin A."/>
            <person name="Sanders J."/>
            <person name="Corradi N."/>
        </authorList>
    </citation>
    <scope>NUCLEOTIDE SEQUENCE [LARGE SCALE GENOMIC DNA]</scope>
    <source>
        <strain evidence="10 11">MK1</strain>
    </source>
</reference>
<dbReference type="InterPro" id="IPR015824">
    <property type="entry name" value="Phosphoglycerate_kinase_N"/>
</dbReference>
<feature type="non-terminal residue" evidence="10">
    <location>
        <position position="1"/>
    </location>
</feature>
<evidence type="ECO:0000256" key="6">
    <source>
        <dbReference type="ARBA" id="ARBA00022741"/>
    </source>
</evidence>
<dbReference type="GO" id="GO:0005524">
    <property type="term" value="F:ATP binding"/>
    <property type="evidence" value="ECO:0007669"/>
    <property type="project" value="UniProtKB-KW"/>
</dbReference>
<evidence type="ECO:0000256" key="8">
    <source>
        <dbReference type="ARBA" id="ARBA00022840"/>
    </source>
</evidence>
<evidence type="ECO:0000256" key="9">
    <source>
        <dbReference type="ARBA" id="ARBA00022842"/>
    </source>
</evidence>
<comment type="similarity">
    <text evidence="3">Belongs to the phosphoglycerate kinase family.</text>
</comment>
<dbReference type="VEuPathDB" id="MicrosporidiaDB:M153_82770001060"/>
<keyword evidence="11" id="KW-1185">Reference proteome</keyword>
<dbReference type="AlphaFoldDB" id="A0A0R0LSI0"/>
<evidence type="ECO:0000256" key="1">
    <source>
        <dbReference type="ARBA" id="ARBA00000642"/>
    </source>
</evidence>
<keyword evidence="9" id="KW-0460">Magnesium</keyword>
<gene>
    <name evidence="10" type="ORF">M153_82770001060</name>
</gene>
<dbReference type="OrthoDB" id="275353at2759"/>
<proteinExistence type="inferred from homology"/>
<evidence type="ECO:0000313" key="10">
    <source>
        <dbReference type="EMBL" id="KRH92282.1"/>
    </source>
</evidence>
<evidence type="ECO:0000256" key="7">
    <source>
        <dbReference type="ARBA" id="ARBA00022777"/>
    </source>
</evidence>
<dbReference type="SUPFAM" id="SSF53748">
    <property type="entry name" value="Phosphoglycerate kinase"/>
    <property type="match status" value="1"/>
</dbReference>
<keyword evidence="8" id="KW-0067">ATP-binding</keyword>
<dbReference type="GO" id="GO:0006096">
    <property type="term" value="P:glycolytic process"/>
    <property type="evidence" value="ECO:0007669"/>
    <property type="project" value="InterPro"/>
</dbReference>
<dbReference type="GO" id="GO:0005829">
    <property type="term" value="C:cytosol"/>
    <property type="evidence" value="ECO:0007669"/>
    <property type="project" value="TreeGrafter"/>
</dbReference>
<dbReference type="Pfam" id="PF00162">
    <property type="entry name" value="PGK"/>
    <property type="match status" value="1"/>
</dbReference>